<dbReference type="InterPro" id="IPR026227">
    <property type="entry name" value="HYLS1"/>
</dbReference>
<name>A0A6P8F6Z9_CLUHA</name>
<reference evidence="11" key="1">
    <citation type="submission" date="2025-08" db="UniProtKB">
        <authorList>
            <consortium name="RefSeq"/>
        </authorList>
    </citation>
    <scope>IDENTIFICATION</scope>
</reference>
<keyword evidence="5" id="KW-0970">Cilium biogenesis/degradation</keyword>
<dbReference type="GeneID" id="105903463"/>
<evidence type="ECO:0000256" key="1">
    <source>
        <dbReference type="ARBA" id="ARBA00004114"/>
    </source>
</evidence>
<protein>
    <submittedName>
        <fullName evidence="11">Hydrolethalus syndrome protein 1 isoform X2</fullName>
    </submittedName>
</protein>
<evidence type="ECO:0000313" key="11">
    <source>
        <dbReference type="RefSeq" id="XP_031419851.1"/>
    </source>
</evidence>
<dbReference type="InterPro" id="IPR027918">
    <property type="entry name" value="HYLS1_C_dom"/>
</dbReference>
<evidence type="ECO:0000313" key="10">
    <source>
        <dbReference type="Proteomes" id="UP000515152"/>
    </source>
</evidence>
<sequence length="361" mass="41522">MMDLLDFSEEEIQEQLSALGFINLPKHRLQEFKKDLDVLIRHETSKSQSTSEWNSPNSQESIRSSAFTKEKVQLNVAAPHFNHVFTQAGSERPQRPILTSTFGEGEHGFGMQKGRFDSYTQHTVMSKFSRPATAPSRQHPEVEPAQTSNTYSDTSPDRDTDPWAHGKPCIKRKVLRKHRGQPRVCDESTHSEDSGGVSGLEECLDRLQMSGMRRPQDSELESQELDSLSSVGELPSAFQAYFKGIVRSRSENDIRPRPKSFIRPLMDHPHTRNLKKTDPVTKYFQYKQEWDTFKAPGERDRRALHWAIREQLMYQPPPPRPQKVLVPNTYVVPTDKKRSALRWEIRHDLANGIMPSKMAYP</sequence>
<dbReference type="PANTHER" id="PTHR34174">
    <property type="entry name" value="HYDROLETHALUS SYNDROME PROTEIN 1"/>
    <property type="match status" value="1"/>
</dbReference>
<evidence type="ECO:0000256" key="5">
    <source>
        <dbReference type="ARBA" id="ARBA00022794"/>
    </source>
</evidence>
<dbReference type="CTD" id="219844"/>
<dbReference type="GO" id="GO:0060271">
    <property type="term" value="P:cilium assembly"/>
    <property type="evidence" value="ECO:0007669"/>
    <property type="project" value="TreeGrafter"/>
</dbReference>
<evidence type="ECO:0000256" key="7">
    <source>
        <dbReference type="ARBA" id="ARBA00023273"/>
    </source>
</evidence>
<accession>A0A6P8F6Z9</accession>
<feature type="region of interest" description="Disordered" evidence="8">
    <location>
        <begin position="85"/>
        <end position="114"/>
    </location>
</feature>
<evidence type="ECO:0000256" key="8">
    <source>
        <dbReference type="SAM" id="MobiDB-lite"/>
    </source>
</evidence>
<dbReference type="InterPro" id="IPR052319">
    <property type="entry name" value="Centriolar_ciliogenesis_assoc"/>
</dbReference>
<feature type="domain" description="Centriolar and ciliogenesis-associated protein HYLS1 C-terminal" evidence="9">
    <location>
        <begin position="262"/>
        <end position="350"/>
    </location>
</feature>
<dbReference type="PANTHER" id="PTHR34174:SF1">
    <property type="entry name" value="CENTRIOLAR AND CILIOGENESIS-ASSOCIATED PROTEIN HYLS1"/>
    <property type="match status" value="1"/>
</dbReference>
<keyword evidence="4" id="KW-0963">Cytoplasm</keyword>
<keyword evidence="10" id="KW-1185">Reference proteome</keyword>
<dbReference type="Proteomes" id="UP000515152">
    <property type="component" value="Chromosome 26"/>
</dbReference>
<keyword evidence="7" id="KW-0966">Cell projection</keyword>
<comment type="similarity">
    <text evidence="3">Belongs to the HYLS1 family.</text>
</comment>
<feature type="compositionally biased region" description="Polar residues" evidence="8">
    <location>
        <begin position="145"/>
        <end position="154"/>
    </location>
</feature>
<evidence type="ECO:0000256" key="6">
    <source>
        <dbReference type="ARBA" id="ARBA00023212"/>
    </source>
</evidence>
<feature type="compositionally biased region" description="Basic and acidic residues" evidence="8">
    <location>
        <begin position="155"/>
        <end position="164"/>
    </location>
</feature>
<evidence type="ECO:0000259" key="9">
    <source>
        <dbReference type="Pfam" id="PF15311"/>
    </source>
</evidence>
<dbReference type="GO" id="GO:0005814">
    <property type="term" value="C:centriole"/>
    <property type="evidence" value="ECO:0007669"/>
    <property type="project" value="UniProtKB-SubCell"/>
</dbReference>
<dbReference type="GO" id="GO:0097730">
    <property type="term" value="C:non-motile cilium"/>
    <property type="evidence" value="ECO:0007669"/>
    <property type="project" value="TreeGrafter"/>
</dbReference>
<feature type="compositionally biased region" description="Basic and acidic residues" evidence="8">
    <location>
        <begin position="184"/>
        <end position="193"/>
    </location>
</feature>
<evidence type="ECO:0000256" key="3">
    <source>
        <dbReference type="ARBA" id="ARBA00010091"/>
    </source>
</evidence>
<feature type="compositionally biased region" description="Basic residues" evidence="8">
    <location>
        <begin position="168"/>
        <end position="181"/>
    </location>
</feature>
<gene>
    <name evidence="11" type="primary">hyls1</name>
</gene>
<comment type="subcellular location">
    <subcellularLocation>
        <location evidence="2">Cell projection</location>
        <location evidence="2">Cilium</location>
    </subcellularLocation>
    <subcellularLocation>
        <location evidence="1">Cytoplasm</location>
        <location evidence="1">Cytoskeleton</location>
        <location evidence="1">Microtubule organizing center</location>
        <location evidence="1">Centrosome</location>
        <location evidence="1">Centriole</location>
    </subcellularLocation>
</comment>
<feature type="region of interest" description="Disordered" evidence="8">
    <location>
        <begin position="128"/>
        <end position="199"/>
    </location>
</feature>
<evidence type="ECO:0000256" key="4">
    <source>
        <dbReference type="ARBA" id="ARBA00022490"/>
    </source>
</evidence>
<evidence type="ECO:0000256" key="2">
    <source>
        <dbReference type="ARBA" id="ARBA00004138"/>
    </source>
</evidence>
<proteinExistence type="inferred from homology"/>
<organism evidence="10 11">
    <name type="scientific">Clupea harengus</name>
    <name type="common">Atlantic herring</name>
    <dbReference type="NCBI Taxonomy" id="7950"/>
    <lineage>
        <taxon>Eukaryota</taxon>
        <taxon>Metazoa</taxon>
        <taxon>Chordata</taxon>
        <taxon>Craniata</taxon>
        <taxon>Vertebrata</taxon>
        <taxon>Euteleostomi</taxon>
        <taxon>Actinopterygii</taxon>
        <taxon>Neopterygii</taxon>
        <taxon>Teleostei</taxon>
        <taxon>Clupei</taxon>
        <taxon>Clupeiformes</taxon>
        <taxon>Clupeoidei</taxon>
        <taxon>Clupeidae</taxon>
        <taxon>Clupea</taxon>
    </lineage>
</organism>
<dbReference type="Pfam" id="PF15311">
    <property type="entry name" value="HYLS1_C"/>
    <property type="match status" value="1"/>
</dbReference>
<keyword evidence="6" id="KW-0206">Cytoskeleton</keyword>
<dbReference type="PRINTS" id="PR02098">
    <property type="entry name" value="HYLETHALUSS1"/>
</dbReference>
<dbReference type="AlphaFoldDB" id="A0A6P8F6Z9"/>
<dbReference type="RefSeq" id="XP_031419851.1">
    <property type="nucleotide sequence ID" value="XM_031563991.2"/>
</dbReference>